<dbReference type="GeneID" id="56992520"/>
<dbReference type="InterPro" id="IPR003607">
    <property type="entry name" value="HD/PDEase_dom"/>
</dbReference>
<evidence type="ECO:0000313" key="6">
    <source>
        <dbReference type="Proteomes" id="UP000217918"/>
    </source>
</evidence>
<gene>
    <name evidence="5" type="ORF">CNR29_03985</name>
    <name evidence="4" type="ORF">JK167_11210</name>
</gene>
<name>A0A0C1M593_LEVBR</name>
<dbReference type="OrthoDB" id="9814545at2"/>
<dbReference type="SUPFAM" id="SSF53067">
    <property type="entry name" value="Actin-like ATPase domain"/>
    <property type="match status" value="2"/>
</dbReference>
<dbReference type="EMBL" id="JAERKF010000015">
    <property type="protein sequence ID" value="MBS1011397.1"/>
    <property type="molecule type" value="Genomic_DNA"/>
</dbReference>
<dbReference type="Gene3D" id="3.30.420.40">
    <property type="match status" value="1"/>
</dbReference>
<comment type="similarity">
    <text evidence="1">Belongs to the GppA/Ppx family.</text>
</comment>
<dbReference type="InterPro" id="IPR048950">
    <property type="entry name" value="Ppx_GppA_C"/>
</dbReference>
<feature type="domain" description="Ppx/GppA phosphatase C-terminal" evidence="3">
    <location>
        <begin position="322"/>
        <end position="479"/>
    </location>
</feature>
<dbReference type="Proteomes" id="UP000217918">
    <property type="component" value="Unassembled WGS sequence"/>
</dbReference>
<dbReference type="PANTHER" id="PTHR30005:SF0">
    <property type="entry name" value="RETROGRADE REGULATION PROTEIN 2"/>
    <property type="match status" value="1"/>
</dbReference>
<dbReference type="PANTHER" id="PTHR30005">
    <property type="entry name" value="EXOPOLYPHOSPHATASE"/>
    <property type="match status" value="1"/>
</dbReference>
<dbReference type="Gene3D" id="3.30.420.150">
    <property type="entry name" value="Exopolyphosphatase. Domain 2"/>
    <property type="match status" value="1"/>
</dbReference>
<evidence type="ECO:0000256" key="1">
    <source>
        <dbReference type="ARBA" id="ARBA00007125"/>
    </source>
</evidence>
<dbReference type="EMBL" id="NVYO01000001">
    <property type="protein sequence ID" value="PBQ23223.1"/>
    <property type="molecule type" value="Genomic_DNA"/>
</dbReference>
<evidence type="ECO:0000313" key="4">
    <source>
        <dbReference type="EMBL" id="MBS1011397.1"/>
    </source>
</evidence>
<protein>
    <submittedName>
        <fullName evidence="5">Exopolyphosphatase</fullName>
    </submittedName>
    <submittedName>
        <fullName evidence="4">HD domain-containing protein</fullName>
    </submittedName>
</protein>
<dbReference type="InterPro" id="IPR043129">
    <property type="entry name" value="ATPase_NBD"/>
</dbReference>
<dbReference type="Pfam" id="PF02541">
    <property type="entry name" value="Ppx-GppA"/>
    <property type="match status" value="1"/>
</dbReference>
<evidence type="ECO:0000313" key="5">
    <source>
        <dbReference type="EMBL" id="PBQ23223.1"/>
    </source>
</evidence>
<reference evidence="4" key="2">
    <citation type="submission" date="2020-12" db="EMBL/GenBank/DDBJ databases">
        <authorList>
            <person name="Mcmullen J.G."/>
        </authorList>
    </citation>
    <scope>NUCLEOTIDE SEQUENCE</scope>
    <source>
        <strain evidence="4">Dm-2019-70</strain>
    </source>
</reference>
<dbReference type="Proteomes" id="UP000676478">
    <property type="component" value="Unassembled WGS sequence"/>
</dbReference>
<dbReference type="SUPFAM" id="SSF109604">
    <property type="entry name" value="HD-domain/PDEase-like"/>
    <property type="match status" value="1"/>
</dbReference>
<accession>A0A0C1M593</accession>
<dbReference type="Gene3D" id="1.10.3210.10">
    <property type="entry name" value="Hypothetical protein af1432"/>
    <property type="match status" value="1"/>
</dbReference>
<dbReference type="InterPro" id="IPR003695">
    <property type="entry name" value="Ppx_GppA_N"/>
</dbReference>
<dbReference type="InterPro" id="IPR050273">
    <property type="entry name" value="GppA/Ppx_hydrolase"/>
</dbReference>
<dbReference type="Pfam" id="PF21447">
    <property type="entry name" value="Ppx-GppA_III"/>
    <property type="match status" value="1"/>
</dbReference>
<proteinExistence type="inferred from homology"/>
<evidence type="ECO:0000259" key="2">
    <source>
        <dbReference type="Pfam" id="PF02541"/>
    </source>
</evidence>
<dbReference type="AlphaFoldDB" id="A0A0C1M593"/>
<reference evidence="5 6" key="1">
    <citation type="submission" date="2017-09" db="EMBL/GenBank/DDBJ databases">
        <title>Genome sequence of Lactobacillus brevis D7.</title>
        <authorList>
            <person name="Kwon M.-S."/>
            <person name="Lim S.K."/>
            <person name="Choi H.-J."/>
        </authorList>
    </citation>
    <scope>NUCLEOTIDE SEQUENCE [LARGE SCALE GENOMIC DNA]</scope>
    <source>
        <strain evidence="5 6">D7</strain>
    </source>
</reference>
<feature type="domain" description="Ppx/GppA phosphatase N-terminal" evidence="2">
    <location>
        <begin position="29"/>
        <end position="300"/>
    </location>
</feature>
<sequence>MTMADDYFGAMLVNVSSIELSIVNLKSGTQVERVKSTVAIGENIYNHEDIDFETVAEAAEALRGFLQIIKDYGVTHYQLWGSQALSSAPNAEFIRDQLYVRTGLHIEWLSWGEESFVRNEAVALKFDHYHHLVKHHAAIIGLNSGSTTLSFFAQEQLVASHNMKLGPVRIKEVLQDLRTTAPNPVDVLDDYINSKVDDFYRFLPADLQTVSNQVILIGAEPLNAYFIPQGAISAPLTLDDFNQFSREVAGASDQYLMERLHLTEENVELILPVVLLIKKLLTVVHAEKIQLVNLNVIDGLTTNQAIMAGYHKTAHFENQILASAEDLAQRYRVEPHHMQLVRRFALHLFDQLRTLHHLTTRDRLLLEVATIVHDIGGFIDTHQHYLHSDYVLKQSDLLGLSQEETQIIAAVSRYHSTRTPGEDLAHFQQLDSDKRLVVAKLSAILRLADALDDAHQQTIQKISVSVRADRVIITVFSDDELSLIHWAFTYKAKFFTDVFGLQPVLKQRRLHK</sequence>
<evidence type="ECO:0000259" key="3">
    <source>
        <dbReference type="Pfam" id="PF21447"/>
    </source>
</evidence>
<dbReference type="CDD" id="cd00077">
    <property type="entry name" value="HDc"/>
    <property type="match status" value="1"/>
</dbReference>
<organism evidence="5 6">
    <name type="scientific">Levilactobacillus brevis</name>
    <name type="common">Lactobacillus brevis</name>
    <dbReference type="NCBI Taxonomy" id="1580"/>
    <lineage>
        <taxon>Bacteria</taxon>
        <taxon>Bacillati</taxon>
        <taxon>Bacillota</taxon>
        <taxon>Bacilli</taxon>
        <taxon>Lactobacillales</taxon>
        <taxon>Lactobacillaceae</taxon>
        <taxon>Levilactobacillus</taxon>
    </lineage>
</organism>
<reference evidence="4" key="3">
    <citation type="submission" date="2022-09" db="EMBL/GenBank/DDBJ databases">
        <title>Genome-inferred correspondence between phylogeny and metabolic traits in the wild Drosophila gut microbiome.</title>
        <authorList>
            <person name="Bueno E."/>
            <person name="Blow F."/>
            <person name="Douglas A.E."/>
        </authorList>
    </citation>
    <scope>NUCLEOTIDE SEQUENCE</scope>
    <source>
        <strain evidence="4">Dm-2019-70</strain>
    </source>
</reference>
<dbReference type="RefSeq" id="WP_021741397.1">
    <property type="nucleotide sequence ID" value="NZ_CAKMAP010000004.1"/>
</dbReference>
<comment type="caution">
    <text evidence="5">The sequence shown here is derived from an EMBL/GenBank/DDBJ whole genome shotgun (WGS) entry which is preliminary data.</text>
</comment>